<dbReference type="InterPro" id="IPR006594">
    <property type="entry name" value="LisH"/>
</dbReference>
<dbReference type="FunFam" id="3.30.40.10:FF:000143">
    <property type="entry name" value="Regulator of gluconeogenesis Rmd5"/>
    <property type="match status" value="1"/>
</dbReference>
<dbReference type="Pfam" id="PF13445">
    <property type="entry name" value="zf-RING_UBOX"/>
    <property type="match status" value="1"/>
</dbReference>
<keyword evidence="3" id="KW-0479">Metal-binding</keyword>
<dbReference type="CDD" id="cd16652">
    <property type="entry name" value="dRING_Rmd5p-like"/>
    <property type="match status" value="1"/>
</dbReference>
<dbReference type="PANTHER" id="PTHR12170">
    <property type="entry name" value="MACROPHAGE ERYTHROBLAST ATTACHER-RELATED"/>
    <property type="match status" value="1"/>
</dbReference>
<evidence type="ECO:0000256" key="6">
    <source>
        <dbReference type="ARBA" id="ARBA00061136"/>
    </source>
</evidence>
<dbReference type="EMBL" id="KV426035">
    <property type="protein sequence ID" value="KZV91058.1"/>
    <property type="molecule type" value="Genomic_DNA"/>
</dbReference>
<gene>
    <name evidence="13" type="ORF">EXIGLDRAFT_719693</name>
</gene>
<dbReference type="SUPFAM" id="SSF57850">
    <property type="entry name" value="RING/U-box"/>
    <property type="match status" value="1"/>
</dbReference>
<dbReference type="PROSITE" id="PS50897">
    <property type="entry name" value="CTLH"/>
    <property type="match status" value="1"/>
</dbReference>
<feature type="domain" description="CTLH" evidence="11">
    <location>
        <begin position="156"/>
        <end position="213"/>
    </location>
</feature>
<evidence type="ECO:0000256" key="5">
    <source>
        <dbReference type="ARBA" id="ARBA00022833"/>
    </source>
</evidence>
<evidence type="ECO:0000256" key="8">
    <source>
        <dbReference type="ARBA" id="ARBA00080744"/>
    </source>
</evidence>
<keyword evidence="4 9" id="KW-0863">Zinc-finger</keyword>
<evidence type="ECO:0000313" key="14">
    <source>
        <dbReference type="Proteomes" id="UP000077266"/>
    </source>
</evidence>
<dbReference type="SMART" id="SM00668">
    <property type="entry name" value="CTLH"/>
    <property type="match status" value="1"/>
</dbReference>
<dbReference type="GO" id="GO:0034657">
    <property type="term" value="C:GID complex"/>
    <property type="evidence" value="ECO:0007669"/>
    <property type="project" value="TreeGrafter"/>
</dbReference>
<feature type="domain" description="RING-Gid-type" evidence="12">
    <location>
        <begin position="341"/>
        <end position="383"/>
    </location>
</feature>
<dbReference type="STRING" id="1314781.A0A165GV92"/>
<feature type="region of interest" description="Disordered" evidence="10">
    <location>
        <begin position="19"/>
        <end position="39"/>
    </location>
</feature>
<keyword evidence="5" id="KW-0862">Zinc</keyword>
<dbReference type="OrthoDB" id="1933281at2759"/>
<dbReference type="InterPro" id="IPR027370">
    <property type="entry name" value="Znf-RING_euk"/>
</dbReference>
<feature type="zinc finger region" description="RING-Gid-type" evidence="9">
    <location>
        <begin position="341"/>
        <end position="383"/>
    </location>
</feature>
<dbReference type="AlphaFoldDB" id="A0A165GV92"/>
<organism evidence="13 14">
    <name type="scientific">Exidia glandulosa HHB12029</name>
    <dbReference type="NCBI Taxonomy" id="1314781"/>
    <lineage>
        <taxon>Eukaryota</taxon>
        <taxon>Fungi</taxon>
        <taxon>Dikarya</taxon>
        <taxon>Basidiomycota</taxon>
        <taxon>Agaricomycotina</taxon>
        <taxon>Agaricomycetes</taxon>
        <taxon>Auriculariales</taxon>
        <taxon>Exidiaceae</taxon>
        <taxon>Exidia</taxon>
    </lineage>
</organism>
<keyword evidence="2" id="KW-0963">Cytoplasm</keyword>
<reference evidence="13 14" key="1">
    <citation type="journal article" date="2016" name="Mol. Biol. Evol.">
        <title>Comparative Genomics of Early-Diverging Mushroom-Forming Fungi Provides Insights into the Origins of Lignocellulose Decay Capabilities.</title>
        <authorList>
            <person name="Nagy L.G."/>
            <person name="Riley R."/>
            <person name="Tritt A."/>
            <person name="Adam C."/>
            <person name="Daum C."/>
            <person name="Floudas D."/>
            <person name="Sun H."/>
            <person name="Yadav J.S."/>
            <person name="Pangilinan J."/>
            <person name="Larsson K.H."/>
            <person name="Matsuura K."/>
            <person name="Barry K."/>
            <person name="Labutti K."/>
            <person name="Kuo R."/>
            <person name="Ohm R.A."/>
            <person name="Bhattacharya S.S."/>
            <person name="Shirouzu T."/>
            <person name="Yoshinaga Y."/>
            <person name="Martin F.M."/>
            <person name="Grigoriev I.V."/>
            <person name="Hibbett D.S."/>
        </authorList>
    </citation>
    <scope>NUCLEOTIDE SEQUENCE [LARGE SCALE GENOMIC DNA]</scope>
    <source>
        <strain evidence="13 14">HHB12029</strain>
    </source>
</reference>
<name>A0A165GV92_EXIGL</name>
<evidence type="ECO:0000256" key="9">
    <source>
        <dbReference type="PROSITE-ProRule" id="PRU01215"/>
    </source>
</evidence>
<feature type="compositionally biased region" description="Low complexity" evidence="10">
    <location>
        <begin position="20"/>
        <end position="39"/>
    </location>
</feature>
<sequence length="397" mass="44000">MSAELLKELAKVEKVMAYDAAPSARPSSSKKAPSQSIGSSLDSLLDSLREFKQGIEAGATSAEVVGLIARTVDEKKKEIDDRQKEVYNALGKLGKALDKKFPNALPEWQPVFTSPTSAAALDRTVALHLVRTGQFSTAATFVEESGVKLPDDFKTKFLSMHAILDALRRQDLAPALEWAAANRPFLEARGSRLEFCLHRSQYMRILFSSNPPNPVLGINYCKNFCQHLISAHEHEFQRLLTCTIFLPEERMRTSPYADLTDPSIHTELEGMLTQEFCAKLGMSKQLPLRVVGDIGAGGALSRIEKGRKVMRERKSEWSLSDELPIDIPLPPENRYHSIFACPVSKEQSTPSNPPMMMSCGHVVSKESLTKLTKPGGRVKCPYCPQESKESAALQVHF</sequence>
<dbReference type="PROSITE" id="PS51867">
    <property type="entry name" value="ZF_RING_GID"/>
    <property type="match status" value="1"/>
</dbReference>
<dbReference type="GO" id="GO:0005634">
    <property type="term" value="C:nucleus"/>
    <property type="evidence" value="ECO:0007669"/>
    <property type="project" value="TreeGrafter"/>
</dbReference>
<dbReference type="InterPro" id="IPR024964">
    <property type="entry name" value="CTLH/CRA"/>
</dbReference>
<comment type="similarity">
    <text evidence="6">Belongs to the RMD5/GID2 family.</text>
</comment>
<dbReference type="PROSITE" id="PS50896">
    <property type="entry name" value="LISH"/>
    <property type="match status" value="1"/>
</dbReference>
<evidence type="ECO:0000259" key="12">
    <source>
        <dbReference type="PROSITE" id="PS51867"/>
    </source>
</evidence>
<dbReference type="GO" id="GO:0005737">
    <property type="term" value="C:cytoplasm"/>
    <property type="evidence" value="ECO:0007669"/>
    <property type="project" value="UniProtKB-SubCell"/>
</dbReference>
<keyword evidence="14" id="KW-1185">Reference proteome</keyword>
<comment type="subcellular location">
    <subcellularLocation>
        <location evidence="1">Cytoplasm</location>
    </subcellularLocation>
</comment>
<evidence type="ECO:0000256" key="2">
    <source>
        <dbReference type="ARBA" id="ARBA00022490"/>
    </source>
</evidence>
<dbReference type="GO" id="GO:0008270">
    <property type="term" value="F:zinc ion binding"/>
    <property type="evidence" value="ECO:0007669"/>
    <property type="project" value="UniProtKB-KW"/>
</dbReference>
<dbReference type="InterPro" id="IPR037683">
    <property type="entry name" value="Rmd5_dRing"/>
</dbReference>
<protein>
    <recommendedName>
        <fullName evidence="8">GID complex catalytic subunit 2</fullName>
    </recommendedName>
    <alternativeName>
        <fullName evidence="7">Glucose-induced degradation protein 2</fullName>
    </alternativeName>
</protein>
<evidence type="ECO:0000256" key="4">
    <source>
        <dbReference type="ARBA" id="ARBA00022771"/>
    </source>
</evidence>
<dbReference type="InterPro" id="IPR006595">
    <property type="entry name" value="CTLH_C"/>
</dbReference>
<dbReference type="FunCoup" id="A0A165GV92">
    <property type="interactions" value="443"/>
</dbReference>
<dbReference type="PANTHER" id="PTHR12170:SF3">
    <property type="entry name" value="GH10162P"/>
    <property type="match status" value="1"/>
</dbReference>
<accession>A0A165GV92</accession>
<dbReference type="Pfam" id="PF10607">
    <property type="entry name" value="CTLH"/>
    <property type="match status" value="1"/>
</dbReference>
<dbReference type="InterPro" id="IPR044063">
    <property type="entry name" value="ZF_RING_GID"/>
</dbReference>
<proteinExistence type="inferred from homology"/>
<evidence type="ECO:0000313" key="13">
    <source>
        <dbReference type="EMBL" id="KZV91058.1"/>
    </source>
</evidence>
<evidence type="ECO:0000256" key="7">
    <source>
        <dbReference type="ARBA" id="ARBA00075398"/>
    </source>
</evidence>
<evidence type="ECO:0000259" key="11">
    <source>
        <dbReference type="PROSITE" id="PS50897"/>
    </source>
</evidence>
<dbReference type="Proteomes" id="UP000077266">
    <property type="component" value="Unassembled WGS sequence"/>
</dbReference>
<dbReference type="InParanoid" id="A0A165GV92"/>
<evidence type="ECO:0000256" key="1">
    <source>
        <dbReference type="ARBA" id="ARBA00004496"/>
    </source>
</evidence>
<dbReference type="InterPro" id="IPR045098">
    <property type="entry name" value="Fyv10_fam"/>
</dbReference>
<evidence type="ECO:0000256" key="10">
    <source>
        <dbReference type="SAM" id="MobiDB-lite"/>
    </source>
</evidence>
<dbReference type="GO" id="GO:0061630">
    <property type="term" value="F:ubiquitin protein ligase activity"/>
    <property type="evidence" value="ECO:0007669"/>
    <property type="project" value="InterPro"/>
</dbReference>
<dbReference type="GO" id="GO:0043161">
    <property type="term" value="P:proteasome-mediated ubiquitin-dependent protein catabolic process"/>
    <property type="evidence" value="ECO:0007669"/>
    <property type="project" value="InterPro"/>
</dbReference>
<evidence type="ECO:0000256" key="3">
    <source>
        <dbReference type="ARBA" id="ARBA00022723"/>
    </source>
</evidence>
<dbReference type="Gene3D" id="3.30.40.10">
    <property type="entry name" value="Zinc/RING finger domain, C3HC4 (zinc finger)"/>
    <property type="match status" value="1"/>
</dbReference>
<dbReference type="InterPro" id="IPR013083">
    <property type="entry name" value="Znf_RING/FYVE/PHD"/>
</dbReference>